<name>A0A0A8Z8Q9_ARUDO</name>
<accession>A0A0A8Z8Q9</accession>
<evidence type="ECO:0000313" key="1">
    <source>
        <dbReference type="EMBL" id="JAD31257.1"/>
    </source>
</evidence>
<dbReference type="AlphaFoldDB" id="A0A0A8Z8Q9"/>
<proteinExistence type="predicted"/>
<sequence>MYHCNLLQQEATFSTINSVHRQNSEASSLDHVIVALMPSPDVGDCPSKITKSEYLYINLERES</sequence>
<protein>
    <submittedName>
        <fullName evidence="1">Uncharacterized protein</fullName>
    </submittedName>
</protein>
<organism evidence="1">
    <name type="scientific">Arundo donax</name>
    <name type="common">Giant reed</name>
    <name type="synonym">Donax arundinaceus</name>
    <dbReference type="NCBI Taxonomy" id="35708"/>
    <lineage>
        <taxon>Eukaryota</taxon>
        <taxon>Viridiplantae</taxon>
        <taxon>Streptophyta</taxon>
        <taxon>Embryophyta</taxon>
        <taxon>Tracheophyta</taxon>
        <taxon>Spermatophyta</taxon>
        <taxon>Magnoliopsida</taxon>
        <taxon>Liliopsida</taxon>
        <taxon>Poales</taxon>
        <taxon>Poaceae</taxon>
        <taxon>PACMAD clade</taxon>
        <taxon>Arundinoideae</taxon>
        <taxon>Arundineae</taxon>
        <taxon>Arundo</taxon>
    </lineage>
</organism>
<reference evidence="1" key="2">
    <citation type="journal article" date="2015" name="Data Brief">
        <title>Shoot transcriptome of the giant reed, Arundo donax.</title>
        <authorList>
            <person name="Barrero R.A."/>
            <person name="Guerrero F.D."/>
            <person name="Moolhuijzen P."/>
            <person name="Goolsby J.A."/>
            <person name="Tidwell J."/>
            <person name="Bellgard S.E."/>
            <person name="Bellgard M.I."/>
        </authorList>
    </citation>
    <scope>NUCLEOTIDE SEQUENCE</scope>
    <source>
        <tissue evidence="1">Shoot tissue taken approximately 20 cm above the soil surface</tissue>
    </source>
</reference>
<reference evidence="1" key="1">
    <citation type="submission" date="2014-09" db="EMBL/GenBank/DDBJ databases">
        <authorList>
            <person name="Magalhaes I.L.F."/>
            <person name="Oliveira U."/>
            <person name="Santos F.R."/>
            <person name="Vidigal T.H.D.A."/>
            <person name="Brescovit A.D."/>
            <person name="Santos A.J."/>
        </authorList>
    </citation>
    <scope>NUCLEOTIDE SEQUENCE</scope>
    <source>
        <tissue evidence="1">Shoot tissue taken approximately 20 cm above the soil surface</tissue>
    </source>
</reference>
<dbReference type="EMBL" id="GBRH01266638">
    <property type="protein sequence ID" value="JAD31257.1"/>
    <property type="molecule type" value="Transcribed_RNA"/>
</dbReference>